<comment type="cofactor">
    <cofactor evidence="18">
        <name>Mg(2+)</name>
        <dbReference type="ChEBI" id="CHEBI:18420"/>
    </cofactor>
    <text evidence="18">Binds 1 Mg(2+) ion per subunit.</text>
</comment>
<evidence type="ECO:0000256" key="5">
    <source>
        <dbReference type="ARBA" id="ARBA00022679"/>
    </source>
</evidence>
<feature type="region of interest" description="Pyrophosphorylase" evidence="18">
    <location>
        <begin position="1"/>
        <end position="246"/>
    </location>
</feature>
<feature type="binding site" evidence="18">
    <location>
        <position position="119"/>
    </location>
    <ligand>
        <name>Mg(2+)</name>
        <dbReference type="ChEBI" id="CHEBI:18420"/>
    </ligand>
</feature>
<evidence type="ECO:0000256" key="13">
    <source>
        <dbReference type="ARBA" id="ARBA00023315"/>
    </source>
</evidence>
<comment type="pathway">
    <text evidence="18">Nucleotide-sugar biosynthesis; UDP-N-acetyl-alpha-D-glucosamine biosynthesis; UDP-N-acetyl-alpha-D-glucosamine from N-acetyl-alpha-D-glucosamine 1-phosphate: step 1/1.</text>
</comment>
<evidence type="ECO:0000256" key="15">
    <source>
        <dbReference type="ARBA" id="ARBA00048247"/>
    </source>
</evidence>
<keyword evidence="11 18" id="KW-0573">Peptidoglycan synthesis</keyword>
<comment type="pathway">
    <text evidence="18">Nucleotide-sugar biosynthesis; UDP-N-acetyl-alpha-D-glucosamine biosynthesis; N-acetyl-alpha-D-glucosamine 1-phosphate from alpha-D-glucosamine 6-phosphate (route II): step 2/2.</text>
</comment>
<keyword evidence="7 18" id="KW-0479">Metal-binding</keyword>
<evidence type="ECO:0000256" key="3">
    <source>
        <dbReference type="ARBA" id="ARBA00007947"/>
    </source>
</evidence>
<feature type="binding site" evidence="18">
    <location>
        <position position="439"/>
    </location>
    <ligand>
        <name>acetyl-CoA</name>
        <dbReference type="ChEBI" id="CHEBI:57288"/>
    </ligand>
</feature>
<protein>
    <recommendedName>
        <fullName evidence="18">Bifunctional protein GlmU</fullName>
    </recommendedName>
    <domain>
        <recommendedName>
            <fullName evidence="18">UDP-N-acetylglucosamine pyrophosphorylase</fullName>
            <ecNumber evidence="18">2.7.7.23</ecNumber>
        </recommendedName>
        <alternativeName>
            <fullName evidence="18">N-acetylglucosamine-1-phosphate uridyltransferase</fullName>
        </alternativeName>
    </domain>
    <domain>
        <recommendedName>
            <fullName evidence="18">Glucosamine-1-phosphate N-acetyltransferase</fullName>
            <ecNumber evidence="18">2.3.1.157</ecNumber>
        </recommendedName>
    </domain>
</protein>
<keyword evidence="14 18" id="KW-0961">Cell wall biogenesis/degradation</keyword>
<dbReference type="InterPro" id="IPR005882">
    <property type="entry name" value="Bifunctional_GlmU"/>
</dbReference>
<feature type="binding site" evidence="18">
    <location>
        <position position="349"/>
    </location>
    <ligand>
        <name>UDP-N-acetyl-alpha-D-glucosamine</name>
        <dbReference type="ChEBI" id="CHEBI:57705"/>
    </ligand>
</feature>
<evidence type="ECO:0000256" key="19">
    <source>
        <dbReference type="SAM" id="MobiDB-lite"/>
    </source>
</evidence>
<keyword evidence="4 18" id="KW-0963">Cytoplasm</keyword>
<keyword evidence="13 18" id="KW-0012">Acyltransferase</keyword>
<dbReference type="EMBL" id="BMNA01000001">
    <property type="protein sequence ID" value="GGL87505.1"/>
    <property type="molecule type" value="Genomic_DNA"/>
</dbReference>
<dbReference type="GO" id="GO:0000902">
    <property type="term" value="P:cell morphogenesis"/>
    <property type="evidence" value="ECO:0007669"/>
    <property type="project" value="UniProtKB-UniRule"/>
</dbReference>
<keyword evidence="5 18" id="KW-0808">Transferase</keyword>
<comment type="similarity">
    <text evidence="3 18">In the N-terminal section; belongs to the N-acetylglucosamine-1-phosphate uridyltransferase family.</text>
</comment>
<comment type="caution">
    <text evidence="18">Lacks conserved residue(s) required for the propagation of feature annotation.</text>
</comment>
<feature type="binding site" evidence="18">
    <location>
        <position position="90"/>
    </location>
    <ligand>
        <name>UDP-N-acetyl-alpha-D-glucosamine</name>
        <dbReference type="ChEBI" id="CHEBI:57705"/>
    </ligand>
</feature>
<dbReference type="CDD" id="cd02540">
    <property type="entry name" value="GT2_GlmU_N_bac"/>
    <property type="match status" value="1"/>
</dbReference>
<evidence type="ECO:0000256" key="17">
    <source>
        <dbReference type="ARBA" id="ARBA00049628"/>
    </source>
</evidence>
<evidence type="ECO:0000256" key="4">
    <source>
        <dbReference type="ARBA" id="ARBA00022490"/>
    </source>
</evidence>
<dbReference type="InterPro" id="IPR038009">
    <property type="entry name" value="GlmU_C_LbH"/>
</dbReference>
<dbReference type="GO" id="GO:0009245">
    <property type="term" value="P:lipid A biosynthetic process"/>
    <property type="evidence" value="ECO:0007669"/>
    <property type="project" value="UniProtKB-UniRule"/>
</dbReference>
<comment type="similarity">
    <text evidence="2 18">In the C-terminal section; belongs to the transferase hexapeptide repeat family.</text>
</comment>
<feature type="compositionally biased region" description="Low complexity" evidence="19">
    <location>
        <begin position="476"/>
        <end position="487"/>
    </location>
</feature>
<evidence type="ECO:0000256" key="10">
    <source>
        <dbReference type="ARBA" id="ARBA00022960"/>
    </source>
</evidence>
<dbReference type="InterPro" id="IPR025877">
    <property type="entry name" value="MobA-like_NTP_Trfase"/>
</dbReference>
<dbReference type="InterPro" id="IPR011004">
    <property type="entry name" value="Trimer_LpxA-like_sf"/>
</dbReference>
<reference evidence="21" key="1">
    <citation type="journal article" date="2014" name="Int. J. Syst. Evol. Microbiol.">
        <title>Complete genome sequence of Corynebacterium casei LMG S-19264T (=DSM 44701T), isolated from a smear-ripened cheese.</title>
        <authorList>
            <consortium name="US DOE Joint Genome Institute (JGI-PGF)"/>
            <person name="Walter F."/>
            <person name="Albersmeier A."/>
            <person name="Kalinowski J."/>
            <person name="Ruckert C."/>
        </authorList>
    </citation>
    <scope>NUCLEOTIDE SEQUENCE</scope>
    <source>
        <strain evidence="21">CGMCC 4.7308</strain>
    </source>
</reference>
<dbReference type="NCBIfam" id="TIGR01173">
    <property type="entry name" value="glmU"/>
    <property type="match status" value="1"/>
</dbReference>
<evidence type="ECO:0000256" key="1">
    <source>
        <dbReference type="ARBA" id="ARBA00004496"/>
    </source>
</evidence>
<dbReference type="AlphaFoldDB" id="A0A917SLV9"/>
<evidence type="ECO:0000256" key="11">
    <source>
        <dbReference type="ARBA" id="ARBA00022984"/>
    </source>
</evidence>
<feature type="binding site" evidence="18">
    <location>
        <position position="37"/>
    </location>
    <ligand>
        <name>UDP-N-acetyl-alpha-D-glucosamine</name>
        <dbReference type="ChEBI" id="CHEBI:57705"/>
    </ligand>
</feature>
<feature type="binding site" evidence="18">
    <location>
        <begin position="95"/>
        <end position="96"/>
    </location>
    <ligand>
        <name>UDP-N-acetyl-alpha-D-glucosamine</name>
        <dbReference type="ChEBI" id="CHEBI:57705"/>
    </ligand>
</feature>
<evidence type="ECO:0000256" key="9">
    <source>
        <dbReference type="ARBA" id="ARBA00022842"/>
    </source>
</evidence>
<keyword evidence="22" id="KW-1185">Reference proteome</keyword>
<feature type="binding site" evidence="18">
    <location>
        <position position="244"/>
    </location>
    <ligand>
        <name>UDP-N-acetyl-alpha-D-glucosamine</name>
        <dbReference type="ChEBI" id="CHEBI:57705"/>
    </ligand>
</feature>
<accession>A0A917SLV9</accession>
<evidence type="ECO:0000256" key="16">
    <source>
        <dbReference type="ARBA" id="ARBA00048493"/>
    </source>
</evidence>
<reference evidence="21" key="2">
    <citation type="submission" date="2020-09" db="EMBL/GenBank/DDBJ databases">
        <authorList>
            <person name="Sun Q."/>
            <person name="Zhou Y."/>
        </authorList>
    </citation>
    <scope>NUCLEOTIDE SEQUENCE</scope>
    <source>
        <strain evidence="21">CGMCC 4.7308</strain>
    </source>
</reference>
<comment type="caution">
    <text evidence="21">The sequence shown here is derived from an EMBL/GenBank/DDBJ whole genome shotgun (WGS) entry which is preliminary data.</text>
</comment>
<feature type="binding site" evidence="18">
    <location>
        <begin position="23"/>
        <end position="26"/>
    </location>
    <ligand>
        <name>UDP-N-acetyl-alpha-D-glucosamine</name>
        <dbReference type="ChEBI" id="CHEBI:57705"/>
    </ligand>
</feature>
<dbReference type="GO" id="GO:0071555">
    <property type="term" value="P:cell wall organization"/>
    <property type="evidence" value="ECO:0007669"/>
    <property type="project" value="UniProtKB-KW"/>
</dbReference>
<comment type="subunit">
    <text evidence="18">Homotrimer.</text>
</comment>
<feature type="domain" description="MobA-like NTP transferase" evidence="20">
    <location>
        <begin position="20"/>
        <end position="148"/>
    </location>
</feature>
<feature type="binding site" evidence="18">
    <location>
        <position position="382"/>
    </location>
    <ligand>
        <name>UDP-N-acetyl-alpha-D-glucosamine</name>
        <dbReference type="ChEBI" id="CHEBI:57705"/>
    </ligand>
</feature>
<dbReference type="NCBIfam" id="NF010932">
    <property type="entry name" value="PRK14352.1"/>
    <property type="match status" value="1"/>
</dbReference>
<evidence type="ECO:0000256" key="8">
    <source>
        <dbReference type="ARBA" id="ARBA00022737"/>
    </source>
</evidence>
<keyword evidence="6 18" id="KW-0548">Nucleotidyltransferase</keyword>
<evidence type="ECO:0000313" key="22">
    <source>
        <dbReference type="Proteomes" id="UP000655208"/>
    </source>
</evidence>
<feature type="binding site" evidence="18">
    <location>
        <position position="244"/>
    </location>
    <ligand>
        <name>Mg(2+)</name>
        <dbReference type="ChEBI" id="CHEBI:18420"/>
    </ligand>
</feature>
<dbReference type="Gene3D" id="2.160.10.10">
    <property type="entry name" value="Hexapeptide repeat proteins"/>
    <property type="match status" value="1"/>
</dbReference>
<dbReference type="GO" id="GO:0000287">
    <property type="term" value="F:magnesium ion binding"/>
    <property type="evidence" value="ECO:0007669"/>
    <property type="project" value="UniProtKB-UniRule"/>
</dbReference>
<dbReference type="GO" id="GO:0019134">
    <property type="term" value="F:glucosamine-1-phosphate N-acetyltransferase activity"/>
    <property type="evidence" value="ECO:0007669"/>
    <property type="project" value="UniProtKB-UniRule"/>
</dbReference>
<gene>
    <name evidence="18 21" type="primary">glmU</name>
    <name evidence="21" type="ORF">GCM10011594_03890</name>
</gene>
<feature type="binding site" evidence="18">
    <location>
        <position position="396"/>
    </location>
    <ligand>
        <name>acetyl-CoA</name>
        <dbReference type="ChEBI" id="CHEBI:57288"/>
    </ligand>
</feature>
<dbReference type="InterPro" id="IPR050065">
    <property type="entry name" value="GlmU-like"/>
</dbReference>
<keyword evidence="12 18" id="KW-0511">Multifunctional enzyme</keyword>
<dbReference type="Pfam" id="PF12804">
    <property type="entry name" value="NTP_transf_3"/>
    <property type="match status" value="1"/>
</dbReference>
<dbReference type="SUPFAM" id="SSF51161">
    <property type="entry name" value="Trimeric LpxA-like enzymes"/>
    <property type="match status" value="1"/>
</dbReference>
<comment type="pathway">
    <text evidence="18">Bacterial outer membrane biogenesis; LPS lipid A biosynthesis.</text>
</comment>
<organism evidence="21 22">
    <name type="scientific">Nakamurella endophytica</name>
    <dbReference type="NCBI Taxonomy" id="1748367"/>
    <lineage>
        <taxon>Bacteria</taxon>
        <taxon>Bacillati</taxon>
        <taxon>Actinomycetota</taxon>
        <taxon>Actinomycetes</taxon>
        <taxon>Nakamurellales</taxon>
        <taxon>Nakamurellaceae</taxon>
        <taxon>Nakamurella</taxon>
    </lineage>
</organism>
<dbReference type="InterPro" id="IPR018357">
    <property type="entry name" value="Hexapep_transf_CS"/>
</dbReference>
<name>A0A917SLV9_9ACTN</name>
<evidence type="ECO:0000256" key="12">
    <source>
        <dbReference type="ARBA" id="ARBA00023268"/>
    </source>
</evidence>
<dbReference type="EC" id="2.3.1.157" evidence="18"/>
<feature type="region of interest" description="N-acetyltransferase" evidence="18">
    <location>
        <begin position="268"/>
        <end position="507"/>
    </location>
</feature>
<dbReference type="InterPro" id="IPR001451">
    <property type="entry name" value="Hexapep"/>
</dbReference>
<feature type="binding site" evidence="18">
    <location>
        <begin position="402"/>
        <end position="403"/>
    </location>
    <ligand>
        <name>acetyl-CoA</name>
        <dbReference type="ChEBI" id="CHEBI:57288"/>
    </ligand>
</feature>
<evidence type="ECO:0000256" key="2">
    <source>
        <dbReference type="ARBA" id="ARBA00007707"/>
    </source>
</evidence>
<feature type="active site" description="Proton acceptor" evidence="18">
    <location>
        <position position="379"/>
    </location>
</feature>
<feature type="binding site" evidence="18">
    <location>
        <position position="186"/>
    </location>
    <ligand>
        <name>UDP-N-acetyl-alpha-D-glucosamine</name>
        <dbReference type="ChEBI" id="CHEBI:57705"/>
    </ligand>
</feature>
<feature type="binding site" evidence="18">
    <location>
        <position position="456"/>
    </location>
    <ligand>
        <name>acetyl-CoA</name>
        <dbReference type="ChEBI" id="CHEBI:57288"/>
    </ligand>
</feature>
<feature type="binding site" evidence="18">
    <location>
        <position position="171"/>
    </location>
    <ligand>
        <name>UDP-N-acetyl-alpha-D-glucosamine</name>
        <dbReference type="ChEBI" id="CHEBI:57705"/>
    </ligand>
</feature>
<feature type="binding site" evidence="18">
    <location>
        <position position="367"/>
    </location>
    <ligand>
        <name>UDP-N-acetyl-alpha-D-glucosamine</name>
        <dbReference type="ChEBI" id="CHEBI:57705"/>
    </ligand>
</feature>
<keyword evidence="8 18" id="KW-0677">Repeat</keyword>
<evidence type="ECO:0000256" key="7">
    <source>
        <dbReference type="ARBA" id="ARBA00022723"/>
    </source>
</evidence>
<feature type="binding site" evidence="18">
    <location>
        <position position="393"/>
    </location>
    <ligand>
        <name>UDP-N-acetyl-alpha-D-glucosamine</name>
        <dbReference type="ChEBI" id="CHEBI:57705"/>
    </ligand>
</feature>
<comment type="subcellular location">
    <subcellularLocation>
        <location evidence="1 18">Cytoplasm</location>
    </subcellularLocation>
</comment>
<dbReference type="GO" id="GO:0005737">
    <property type="term" value="C:cytoplasm"/>
    <property type="evidence" value="ECO:0007669"/>
    <property type="project" value="UniProtKB-SubCell"/>
</dbReference>
<dbReference type="GO" id="GO:0008360">
    <property type="term" value="P:regulation of cell shape"/>
    <property type="evidence" value="ECO:0007669"/>
    <property type="project" value="UniProtKB-KW"/>
</dbReference>
<dbReference type="GO" id="GO:0006048">
    <property type="term" value="P:UDP-N-acetylglucosamine biosynthetic process"/>
    <property type="evidence" value="ECO:0007669"/>
    <property type="project" value="InterPro"/>
</dbReference>
<proteinExistence type="inferred from homology"/>
<dbReference type="SUPFAM" id="SSF53448">
    <property type="entry name" value="Nucleotide-diphospho-sugar transferases"/>
    <property type="match status" value="1"/>
</dbReference>
<feature type="region of interest" description="Linker" evidence="18">
    <location>
        <begin position="247"/>
        <end position="267"/>
    </location>
</feature>
<dbReference type="GO" id="GO:0016020">
    <property type="term" value="C:membrane"/>
    <property type="evidence" value="ECO:0007669"/>
    <property type="project" value="GOC"/>
</dbReference>
<dbReference type="Gene3D" id="3.90.550.10">
    <property type="entry name" value="Spore Coat Polysaccharide Biosynthesis Protein SpsA, Chain A"/>
    <property type="match status" value="1"/>
</dbReference>
<evidence type="ECO:0000256" key="18">
    <source>
        <dbReference type="HAMAP-Rule" id="MF_01631"/>
    </source>
</evidence>
<dbReference type="Proteomes" id="UP000655208">
    <property type="component" value="Unassembled WGS sequence"/>
</dbReference>
<feature type="compositionally biased region" description="Basic and acidic residues" evidence="19">
    <location>
        <begin position="489"/>
        <end position="501"/>
    </location>
</feature>
<feature type="region of interest" description="Disordered" evidence="19">
    <location>
        <begin position="476"/>
        <end position="507"/>
    </location>
</feature>
<feature type="binding site" evidence="18">
    <location>
        <begin position="117"/>
        <end position="119"/>
    </location>
    <ligand>
        <name>UDP-N-acetyl-alpha-D-glucosamine</name>
        <dbReference type="ChEBI" id="CHEBI:57705"/>
    </ligand>
</feature>
<evidence type="ECO:0000313" key="21">
    <source>
        <dbReference type="EMBL" id="GGL87505.1"/>
    </source>
</evidence>
<sequence length="507" mass="51715">MPDDPSTAGSPTRTPAIAAVVVLAAGAGTRMRSELPKVLHPIAGRPLLWHALTAAGALGPRELVAVVGHGREQVAAYLDAHHPEVRQAVQDRQLGTGHAVAAALGDTVPDGVVLVTYGDVPLLTPETLRLLVDAHAEQHNAVTVLTARVPDPSGYGRIVRDAGGGVRAIVEHRDADESQRAIDEINSGVYAFDGAVLAGALPRLTAGNAAGERYLTDVVSVAVDDGRRVGAVIAPDPTETEGVNDRVQLAALARRLNDRLVRQAQLAGVTVLDPATTWLHADVRLEPDTTLLPGTSLEAGTTVATGATVGPDSTLSACRVGEGATVTRSHCIEAEIGPGATVGPWTYLRPGSVLGADSKVGAFVEVKKSTVGAGAKVPHLSYVGDAEIGPGSNIGAGVITANYDGVAKHRTVVGSEAFVGTDSTLVAPVTIGDGAYVAAGSTVTDDVAAGDLGIARGRQAGIPGWVLRKRAGTAADRAARRAGATDDPPGEHRDTADRPDSAEGACS</sequence>
<keyword evidence="9 18" id="KW-0460">Magnesium</keyword>
<comment type="catalytic activity">
    <reaction evidence="15 18">
        <text>alpha-D-glucosamine 1-phosphate + acetyl-CoA = N-acetyl-alpha-D-glucosamine 1-phosphate + CoA + H(+)</text>
        <dbReference type="Rhea" id="RHEA:13725"/>
        <dbReference type="ChEBI" id="CHEBI:15378"/>
        <dbReference type="ChEBI" id="CHEBI:57287"/>
        <dbReference type="ChEBI" id="CHEBI:57288"/>
        <dbReference type="ChEBI" id="CHEBI:57776"/>
        <dbReference type="ChEBI" id="CHEBI:58516"/>
        <dbReference type="EC" id="2.3.1.157"/>
    </reaction>
</comment>
<dbReference type="PANTHER" id="PTHR43584:SF3">
    <property type="entry name" value="BIFUNCTIONAL PROTEIN GLMU"/>
    <property type="match status" value="1"/>
</dbReference>
<keyword evidence="10 18" id="KW-0133">Cell shape</keyword>
<dbReference type="Pfam" id="PF00132">
    <property type="entry name" value="Hexapep"/>
    <property type="match status" value="1"/>
</dbReference>
<evidence type="ECO:0000259" key="20">
    <source>
        <dbReference type="Pfam" id="PF12804"/>
    </source>
</evidence>
<dbReference type="InterPro" id="IPR029044">
    <property type="entry name" value="Nucleotide-diphossugar_trans"/>
</dbReference>
<evidence type="ECO:0000256" key="14">
    <source>
        <dbReference type="ARBA" id="ARBA00023316"/>
    </source>
</evidence>
<comment type="catalytic activity">
    <reaction evidence="16 18">
        <text>N-acetyl-alpha-D-glucosamine 1-phosphate + UTP + H(+) = UDP-N-acetyl-alpha-D-glucosamine + diphosphate</text>
        <dbReference type="Rhea" id="RHEA:13509"/>
        <dbReference type="ChEBI" id="CHEBI:15378"/>
        <dbReference type="ChEBI" id="CHEBI:33019"/>
        <dbReference type="ChEBI" id="CHEBI:46398"/>
        <dbReference type="ChEBI" id="CHEBI:57705"/>
        <dbReference type="ChEBI" id="CHEBI:57776"/>
        <dbReference type="EC" id="2.7.7.23"/>
    </reaction>
</comment>
<comment type="function">
    <text evidence="17 18">Catalyzes the last two sequential reactions in the de novo biosynthetic pathway for UDP-N-acetylglucosamine (UDP-GlcNAc). The C-terminal domain catalyzes the transfer of acetyl group from acetyl coenzyme A to glucosamine-1-phosphate (GlcN-1-P) to produce N-acetylglucosamine-1-phosphate (GlcNAc-1-P), which is converted into UDP-GlcNAc by the transfer of uridine 5-monophosphate (from uridine 5-triphosphate), a reaction catalyzed by the N-terminal domain.</text>
</comment>
<feature type="binding site" evidence="18">
    <location>
        <position position="156"/>
    </location>
    <ligand>
        <name>UDP-N-acetyl-alpha-D-glucosamine</name>
        <dbReference type="ChEBI" id="CHEBI:57705"/>
    </ligand>
</feature>
<dbReference type="GO" id="GO:0009252">
    <property type="term" value="P:peptidoglycan biosynthetic process"/>
    <property type="evidence" value="ECO:0007669"/>
    <property type="project" value="UniProtKB-UniRule"/>
</dbReference>
<dbReference type="EC" id="2.7.7.23" evidence="18"/>
<dbReference type="PROSITE" id="PS00101">
    <property type="entry name" value="HEXAPEP_TRANSFERASES"/>
    <property type="match status" value="1"/>
</dbReference>
<evidence type="ECO:0000256" key="6">
    <source>
        <dbReference type="ARBA" id="ARBA00022695"/>
    </source>
</evidence>
<dbReference type="CDD" id="cd03353">
    <property type="entry name" value="LbH_GlmU_C"/>
    <property type="match status" value="1"/>
</dbReference>
<dbReference type="GO" id="GO:0003977">
    <property type="term" value="F:UDP-N-acetylglucosamine diphosphorylase activity"/>
    <property type="evidence" value="ECO:0007669"/>
    <property type="project" value="UniProtKB-UniRule"/>
</dbReference>
<dbReference type="PANTHER" id="PTHR43584">
    <property type="entry name" value="NUCLEOTIDYL TRANSFERASE"/>
    <property type="match status" value="1"/>
</dbReference>
<dbReference type="HAMAP" id="MF_01631">
    <property type="entry name" value="GlmU"/>
    <property type="match status" value="1"/>
</dbReference>